<protein>
    <submittedName>
        <fullName evidence="2">Uncharacterized protein</fullName>
    </submittedName>
</protein>
<dbReference type="Proteomes" id="UP000034954">
    <property type="component" value="Unassembled WGS sequence"/>
</dbReference>
<accession>A0A0M2V039</accession>
<evidence type="ECO:0000313" key="2">
    <source>
        <dbReference type="EMBL" id="KKO20109.1"/>
    </source>
</evidence>
<feature type="transmembrane region" description="Helical" evidence="1">
    <location>
        <begin position="7"/>
        <end position="29"/>
    </location>
</feature>
<evidence type="ECO:0000256" key="1">
    <source>
        <dbReference type="SAM" id="Phobius"/>
    </source>
</evidence>
<dbReference type="EMBL" id="LAQJ01000126">
    <property type="protein sequence ID" value="KKO20109.1"/>
    <property type="molecule type" value="Genomic_DNA"/>
</dbReference>
<sequence>MKRLHWQLYLGLSLVTISAFLYFIHYEIFQDAHHIFIFLIGDIAFVPIEVLFVTLIIHRLLSEREKRAVMKKLNMVIGAFFSEMGIKLLQYFSHFDRTFDKIRENLVVTNTWSEKEFFDTGKGVKSFDCRMDSQNGNLAELRNFLVEKRDFLLRLLENPNLLEHESFTELLWAVSHLTEELIARADVSTLSNADYAHLSGDIKRAYLALIFEWLEYMRHLKDDYPYLFSFAVRMNPFDPNATPEIK</sequence>
<comment type="caution">
    <text evidence="2">The sequence shown here is derived from an EMBL/GenBank/DDBJ whole genome shotgun (WGS) entry which is preliminary data.</text>
</comment>
<proteinExistence type="predicted"/>
<keyword evidence="1" id="KW-0812">Transmembrane</keyword>
<dbReference type="PATRIC" id="fig|380242.3.peg.1463"/>
<name>A0A0M2V039_9BACT</name>
<evidence type="ECO:0000313" key="3">
    <source>
        <dbReference type="Proteomes" id="UP000034954"/>
    </source>
</evidence>
<dbReference type="AlphaFoldDB" id="A0A0M2V039"/>
<feature type="transmembrane region" description="Helical" evidence="1">
    <location>
        <begin position="35"/>
        <end position="61"/>
    </location>
</feature>
<keyword evidence="1" id="KW-0472">Membrane</keyword>
<organism evidence="2 3">
    <name type="scientific">Candidatus Brocadia fulgida</name>
    <dbReference type="NCBI Taxonomy" id="380242"/>
    <lineage>
        <taxon>Bacteria</taxon>
        <taxon>Pseudomonadati</taxon>
        <taxon>Planctomycetota</taxon>
        <taxon>Candidatus Brocadiia</taxon>
        <taxon>Candidatus Brocadiales</taxon>
        <taxon>Candidatus Brocadiaceae</taxon>
        <taxon>Candidatus Brocadia</taxon>
    </lineage>
</organism>
<reference evidence="2 3" key="1">
    <citation type="journal article" date="2013" name="BMC Microbiol.">
        <title>Identification of the type II cytochrome c maturation pathway in anammox bacteria by comparative genomics.</title>
        <authorList>
            <person name="Ferousi C."/>
            <person name="Speth D.R."/>
            <person name="Reimann J."/>
            <person name="Op den Camp H.J."/>
            <person name="Allen J.W."/>
            <person name="Keltjens J.T."/>
            <person name="Jetten M.S."/>
        </authorList>
    </citation>
    <scope>NUCLEOTIDE SEQUENCE [LARGE SCALE GENOMIC DNA]</scope>
    <source>
        <strain evidence="2">RU1</strain>
    </source>
</reference>
<keyword evidence="1" id="KW-1133">Transmembrane helix</keyword>
<gene>
    <name evidence="2" type="ORF">BROFUL_01184</name>
</gene>
<keyword evidence="3" id="KW-1185">Reference proteome</keyword>